<dbReference type="InterPro" id="IPR038770">
    <property type="entry name" value="Na+/solute_symporter_sf"/>
</dbReference>
<evidence type="ECO:0000256" key="5">
    <source>
        <dbReference type="ARBA" id="ARBA00022989"/>
    </source>
</evidence>
<evidence type="ECO:0000256" key="6">
    <source>
        <dbReference type="ARBA" id="ARBA00023053"/>
    </source>
</evidence>
<keyword evidence="5 10" id="KW-1133">Transmembrane helix</keyword>
<keyword evidence="2" id="KW-0813">Transport</keyword>
<evidence type="ECO:0000256" key="10">
    <source>
        <dbReference type="SAM" id="Phobius"/>
    </source>
</evidence>
<dbReference type="InterPro" id="IPR006153">
    <property type="entry name" value="Cation/H_exchanger_TM"/>
</dbReference>
<protein>
    <submittedName>
        <fullName evidence="12">Unannotated protein</fullName>
    </submittedName>
</protein>
<dbReference type="PANTHER" id="PTHR43562:SF3">
    <property type="entry name" value="SODIUM ION_PROTON EXCHANGER (EUROFUNG)"/>
    <property type="match status" value="1"/>
</dbReference>
<keyword evidence="7" id="KW-0406">Ion transport</keyword>
<dbReference type="Gene3D" id="1.20.1530.20">
    <property type="match status" value="1"/>
</dbReference>
<dbReference type="GO" id="GO:1902600">
    <property type="term" value="P:proton transmembrane transport"/>
    <property type="evidence" value="ECO:0007669"/>
    <property type="project" value="InterPro"/>
</dbReference>
<feature type="transmembrane region" description="Helical" evidence="10">
    <location>
        <begin position="278"/>
        <end position="295"/>
    </location>
</feature>
<feature type="transmembrane region" description="Helical" evidence="10">
    <location>
        <begin position="41"/>
        <end position="62"/>
    </location>
</feature>
<feature type="transmembrane region" description="Helical" evidence="10">
    <location>
        <begin position="367"/>
        <end position="386"/>
    </location>
</feature>
<keyword evidence="6" id="KW-0915">Sodium</keyword>
<keyword evidence="4 10" id="KW-0812">Transmembrane</keyword>
<reference evidence="12" key="1">
    <citation type="submission" date="2020-05" db="EMBL/GenBank/DDBJ databases">
        <authorList>
            <person name="Chiriac C."/>
            <person name="Salcher M."/>
            <person name="Ghai R."/>
            <person name="Kavagutti S V."/>
        </authorList>
    </citation>
    <scope>NUCLEOTIDE SEQUENCE</scope>
</reference>
<evidence type="ECO:0000256" key="1">
    <source>
        <dbReference type="ARBA" id="ARBA00004141"/>
    </source>
</evidence>
<dbReference type="SUPFAM" id="SSF55021">
    <property type="entry name" value="ACT-like"/>
    <property type="match status" value="2"/>
</dbReference>
<dbReference type="CDD" id="cd04900">
    <property type="entry name" value="ACT_UUR-like_1"/>
    <property type="match status" value="1"/>
</dbReference>
<dbReference type="AlphaFoldDB" id="A0A6J6FJZ8"/>
<evidence type="ECO:0000256" key="8">
    <source>
        <dbReference type="ARBA" id="ARBA00023136"/>
    </source>
</evidence>
<dbReference type="GO" id="GO:0006814">
    <property type="term" value="P:sodium ion transport"/>
    <property type="evidence" value="ECO:0007669"/>
    <property type="project" value="UniProtKB-KW"/>
</dbReference>
<dbReference type="EMBL" id="CAEZUL010000003">
    <property type="protein sequence ID" value="CAB4589332.1"/>
    <property type="molecule type" value="Genomic_DNA"/>
</dbReference>
<comment type="subcellular location">
    <subcellularLocation>
        <location evidence="1">Membrane</location>
        <topology evidence="1">Multi-pass membrane protein</topology>
    </subcellularLocation>
</comment>
<sequence length="888" mass="94649">MVNSVLVASSGALDFGSIFTDLAIILLIAKLAAELFERLRIPAVLGEIIAGIVIGPSMLGLISPSDAMRVLAEIGVIILLAEVGLEMDLTELRRVGKASMLVAIIGVVVPMSSGILAGTVLGETFNASLFLGAALAATSVGITARVFGDLRALSSTEARIVLGAAVADDVLGLVILTVVTRVVEQGSIDLAGLASTIGLAVGFIAIAGAFGIFVVPKIFAAIGTRALSPSTIGVLAAGVTFGFSAVASGAQLAPIIGAFIAGTALSRTPQHDRIARDFKALGSIFIPVFFMQIGIDTDVTKFFSGHVLFVAAILTVIAIVGKVVAAVGARGTNTDKLLIGLGMIPRGEVGLIFASIGVSVGVFHEDLYAVVLLVVLLTTVVTPPLLRWRIQSVAENTESPSAPVTEHEPAGGWIIGNETDIQLQGNPPASLVLEIGLTTALLATQAQPSDGLLDWMHAHRTSELLWSQETTEQLLNVLVRGNARSWRFLELTNIVDRALPEISQALQSRRGDASELDPTHLVQMPTVEALRSRISKVKLEDSALIFAAFVLDFSVDVSAIGLIERLTLPAEVSRQVRALVAASSLLHSAASAEPYENNPRVMAQLADFLGSPIMVERCRMLTEARGNLEDWQYSVLLDITTGVQELLAHPELIEGLKDSLEAVRRQDAIALTTDAAVIDRINFAAAVYVLAHDPQLLVRHATLVEPAPRSRTARVSVHETDRPFEWEVDIATRDMRGLLARICAVLAERGLEIVSADLATWPDGAVLDSFIVRSQQKPNAVQIAFELERRLKKRLDAPRRLMKGDNARLTISLDNNAHPWHSVVTVAGADQSGLVQTVATAFAKAKVNVHHARITTNGSDIADRFEVSTRHGRKIGQQSLKHITELLS</sequence>
<keyword evidence="8 10" id="KW-0472">Membrane</keyword>
<dbReference type="Pfam" id="PF00999">
    <property type="entry name" value="Na_H_Exchanger"/>
    <property type="match status" value="1"/>
</dbReference>
<accession>A0A6J6FJZ8</accession>
<dbReference type="Gene3D" id="3.30.70.260">
    <property type="match status" value="1"/>
</dbReference>
<evidence type="ECO:0000256" key="2">
    <source>
        <dbReference type="ARBA" id="ARBA00022448"/>
    </source>
</evidence>
<gene>
    <name evidence="12" type="ORF">UFOPK1808_00063</name>
</gene>
<dbReference type="GO" id="GO:0015297">
    <property type="term" value="F:antiporter activity"/>
    <property type="evidence" value="ECO:0007669"/>
    <property type="project" value="UniProtKB-KW"/>
</dbReference>
<feature type="transmembrane region" description="Helical" evidence="10">
    <location>
        <begin position="68"/>
        <end position="89"/>
    </location>
</feature>
<feature type="transmembrane region" description="Helical" evidence="10">
    <location>
        <begin position="101"/>
        <end position="121"/>
    </location>
</feature>
<dbReference type="PROSITE" id="PS51671">
    <property type="entry name" value="ACT"/>
    <property type="match status" value="2"/>
</dbReference>
<feature type="transmembrane region" description="Helical" evidence="10">
    <location>
        <begin position="6"/>
        <end position="29"/>
    </location>
</feature>
<keyword evidence="3" id="KW-0050">Antiport</keyword>
<dbReference type="InterPro" id="IPR002912">
    <property type="entry name" value="ACT_dom"/>
</dbReference>
<evidence type="ECO:0000256" key="7">
    <source>
        <dbReference type="ARBA" id="ARBA00023065"/>
    </source>
</evidence>
<evidence type="ECO:0000313" key="12">
    <source>
        <dbReference type="EMBL" id="CAB4589332.1"/>
    </source>
</evidence>
<feature type="transmembrane region" description="Helical" evidence="10">
    <location>
        <begin position="226"/>
        <end position="243"/>
    </location>
</feature>
<keyword evidence="9" id="KW-0739">Sodium transport</keyword>
<feature type="domain" description="ACT" evidence="11">
    <location>
        <begin position="823"/>
        <end position="888"/>
    </location>
</feature>
<dbReference type="GO" id="GO:0016020">
    <property type="term" value="C:membrane"/>
    <property type="evidence" value="ECO:0007669"/>
    <property type="project" value="UniProtKB-SubCell"/>
</dbReference>
<dbReference type="InterPro" id="IPR045865">
    <property type="entry name" value="ACT-like_dom_sf"/>
</dbReference>
<evidence type="ECO:0000256" key="9">
    <source>
        <dbReference type="ARBA" id="ARBA00023201"/>
    </source>
</evidence>
<feature type="transmembrane region" description="Helical" evidence="10">
    <location>
        <begin position="160"/>
        <end position="179"/>
    </location>
</feature>
<feature type="transmembrane region" description="Helical" evidence="10">
    <location>
        <begin position="191"/>
        <end position="214"/>
    </location>
</feature>
<feature type="transmembrane region" description="Helical" evidence="10">
    <location>
        <begin position="249"/>
        <end position="266"/>
    </location>
</feature>
<proteinExistence type="predicted"/>
<organism evidence="12">
    <name type="scientific">freshwater metagenome</name>
    <dbReference type="NCBI Taxonomy" id="449393"/>
    <lineage>
        <taxon>unclassified sequences</taxon>
        <taxon>metagenomes</taxon>
        <taxon>ecological metagenomes</taxon>
    </lineage>
</organism>
<evidence type="ECO:0000256" key="3">
    <source>
        <dbReference type="ARBA" id="ARBA00022449"/>
    </source>
</evidence>
<name>A0A6J6FJZ8_9ZZZZ</name>
<dbReference type="CDD" id="cd04873">
    <property type="entry name" value="ACT_UUR-ACR-like"/>
    <property type="match status" value="1"/>
</dbReference>
<evidence type="ECO:0000256" key="4">
    <source>
        <dbReference type="ARBA" id="ARBA00022692"/>
    </source>
</evidence>
<feature type="domain" description="ACT" evidence="11">
    <location>
        <begin position="727"/>
        <end position="803"/>
    </location>
</feature>
<feature type="transmembrane region" description="Helical" evidence="10">
    <location>
        <begin position="307"/>
        <end position="325"/>
    </location>
</feature>
<feature type="transmembrane region" description="Helical" evidence="10">
    <location>
        <begin position="127"/>
        <end position="148"/>
    </location>
</feature>
<evidence type="ECO:0000259" key="11">
    <source>
        <dbReference type="PROSITE" id="PS51671"/>
    </source>
</evidence>
<dbReference type="PANTHER" id="PTHR43562">
    <property type="entry name" value="NAPA-TYPE SODIUM/HYDROGEN ANTIPORTER"/>
    <property type="match status" value="1"/>
</dbReference>